<evidence type="ECO:0000313" key="4">
    <source>
        <dbReference type="Proteomes" id="UP001158067"/>
    </source>
</evidence>
<evidence type="ECO:0000256" key="1">
    <source>
        <dbReference type="SAM" id="MobiDB-lite"/>
    </source>
</evidence>
<feature type="region of interest" description="Disordered" evidence="1">
    <location>
        <begin position="135"/>
        <end position="192"/>
    </location>
</feature>
<feature type="region of interest" description="Disordered" evidence="1">
    <location>
        <begin position="1"/>
        <end position="63"/>
    </location>
</feature>
<protein>
    <submittedName>
        <fullName evidence="3">Uncharacterized protein</fullName>
    </submittedName>
</protein>
<name>A0ABY1QMD2_9BACT</name>
<organism evidence="3 4">
    <name type="scientific">Neorhodopirellula lusitana</name>
    <dbReference type="NCBI Taxonomy" id="445327"/>
    <lineage>
        <taxon>Bacteria</taxon>
        <taxon>Pseudomonadati</taxon>
        <taxon>Planctomycetota</taxon>
        <taxon>Planctomycetia</taxon>
        <taxon>Pirellulales</taxon>
        <taxon>Pirellulaceae</taxon>
        <taxon>Neorhodopirellula</taxon>
    </lineage>
</organism>
<keyword evidence="2" id="KW-0472">Membrane</keyword>
<feature type="compositionally biased region" description="Polar residues" evidence="1">
    <location>
        <begin position="135"/>
        <end position="152"/>
    </location>
</feature>
<feature type="transmembrane region" description="Helical" evidence="2">
    <location>
        <begin position="73"/>
        <end position="99"/>
    </location>
</feature>
<dbReference type="RefSeq" id="WP_283434961.1">
    <property type="nucleotide sequence ID" value="NZ_FXUG01000018.1"/>
</dbReference>
<evidence type="ECO:0000256" key="2">
    <source>
        <dbReference type="SAM" id="Phobius"/>
    </source>
</evidence>
<dbReference type="EMBL" id="FXUG01000018">
    <property type="protein sequence ID" value="SMP74865.1"/>
    <property type="molecule type" value="Genomic_DNA"/>
</dbReference>
<evidence type="ECO:0000313" key="3">
    <source>
        <dbReference type="EMBL" id="SMP74865.1"/>
    </source>
</evidence>
<keyword evidence="4" id="KW-1185">Reference proteome</keyword>
<gene>
    <name evidence="3" type="ORF">SAMN06265222_11858</name>
</gene>
<comment type="caution">
    <text evidence="3">The sequence shown here is derived from an EMBL/GenBank/DDBJ whole genome shotgun (WGS) entry which is preliminary data.</text>
</comment>
<feature type="compositionally biased region" description="Polar residues" evidence="1">
    <location>
        <begin position="1"/>
        <end position="23"/>
    </location>
</feature>
<proteinExistence type="predicted"/>
<accession>A0ABY1QMD2</accession>
<feature type="compositionally biased region" description="Gly residues" evidence="1">
    <location>
        <begin position="43"/>
        <end position="55"/>
    </location>
</feature>
<reference evidence="3 4" key="1">
    <citation type="submission" date="2017-05" db="EMBL/GenBank/DDBJ databases">
        <authorList>
            <person name="Varghese N."/>
            <person name="Submissions S."/>
        </authorList>
    </citation>
    <scope>NUCLEOTIDE SEQUENCE [LARGE SCALE GENOMIC DNA]</scope>
    <source>
        <strain evidence="3 4">DSM 25457</strain>
    </source>
</reference>
<keyword evidence="2" id="KW-0812">Transmembrane</keyword>
<keyword evidence="2" id="KW-1133">Transmembrane helix</keyword>
<dbReference type="Proteomes" id="UP001158067">
    <property type="component" value="Unassembled WGS sequence"/>
</dbReference>
<sequence>MSNDNFPQSPGSADDPFTQQNPSPYDPNQPGGYHSGSLDPGGNNPGGPNSGGPNSGGRNSNNASPKKTGLGCWFWGCLGTLTFTLLAMVAMGFATYWYLSKQVTKFTDNQPAEIPVVELDEAEMQALQTRLESFTNQVTGEDSETNELTPANSEAEPDAITEAANNPSDSEELGSQPEPQEADSDESPQAEPVPRIKELVLTANEINALINSEEELRKRVFVRIEDGRLFGTISIPTDMVPGGSGRYLNADGEFDVSMKDGILVVRLVDASVKGERIPDEILEGFSQGNLAKDAYKDTKNAEILRKFESIEVKDDSIILKLKTPESDQ</sequence>